<evidence type="ECO:0000313" key="2">
    <source>
        <dbReference type="EMBL" id="CAB4769811.1"/>
    </source>
</evidence>
<gene>
    <name evidence="1" type="ORF">UFOPK2195_00482</name>
    <name evidence="2" type="ORF">UFOPK2872_01095</name>
</gene>
<dbReference type="InterPro" id="IPR029044">
    <property type="entry name" value="Nucleotide-diphossugar_trans"/>
</dbReference>
<accession>A0A6J6VBX0</accession>
<dbReference type="SUPFAM" id="SSF53448">
    <property type="entry name" value="Nucleotide-diphospho-sugar transferases"/>
    <property type="match status" value="1"/>
</dbReference>
<dbReference type="PANTHER" id="PTHR35105">
    <property type="entry name" value="EXPRESSED PROTEIN"/>
    <property type="match status" value="1"/>
</dbReference>
<sequence>MADTIKVFIGYDENETVAFHVLAHSIMRHASKPVEIVPVVKSHMSAFYTRERSGLESTDFSFTRFLAPYLCDYKGWAIFTDCDMLVTADIAELWALRDDKYAVMCTKHDYQPVGDTKFLGQVQTKYEKKNWSSVMMFNNARCTALTPEVVSTETGLFLHQFKWLGNDDLIGSLPLSWNYLVGEHQPATSTPELIHYTLGGPYFEKYRDCEFADLWRAELARLNFATPDK</sequence>
<dbReference type="EMBL" id="CAEZZM010000157">
    <property type="protein sequence ID" value="CAB4769811.1"/>
    <property type="molecule type" value="Genomic_DNA"/>
</dbReference>
<evidence type="ECO:0000313" key="1">
    <source>
        <dbReference type="EMBL" id="CAB4651181.1"/>
    </source>
</evidence>
<dbReference type="Gene3D" id="3.90.550.10">
    <property type="entry name" value="Spore Coat Polysaccharide Biosynthesis Protein SpsA, Chain A"/>
    <property type="match status" value="1"/>
</dbReference>
<name>A0A6J6VBX0_9ZZZZ</name>
<proteinExistence type="predicted"/>
<protein>
    <submittedName>
        <fullName evidence="2">Unannotated protein</fullName>
    </submittedName>
</protein>
<dbReference type="EMBL" id="CAEZWH010000071">
    <property type="protein sequence ID" value="CAB4651181.1"/>
    <property type="molecule type" value="Genomic_DNA"/>
</dbReference>
<reference evidence="2" key="1">
    <citation type="submission" date="2020-05" db="EMBL/GenBank/DDBJ databases">
        <authorList>
            <person name="Chiriac C."/>
            <person name="Salcher M."/>
            <person name="Ghai R."/>
            <person name="Kavagutti S V."/>
        </authorList>
    </citation>
    <scope>NUCLEOTIDE SEQUENCE</scope>
</reference>
<dbReference type="AlphaFoldDB" id="A0A6J6VBX0"/>
<organism evidence="2">
    <name type="scientific">freshwater metagenome</name>
    <dbReference type="NCBI Taxonomy" id="449393"/>
    <lineage>
        <taxon>unclassified sequences</taxon>
        <taxon>metagenomes</taxon>
        <taxon>ecological metagenomes</taxon>
    </lineage>
</organism>
<dbReference type="PANTHER" id="PTHR35105:SF2">
    <property type="entry name" value="PROTEIN CDI"/>
    <property type="match status" value="1"/>
</dbReference>